<dbReference type="EMBL" id="BK059146">
    <property type="protein sequence ID" value="DAD57299.1"/>
    <property type="molecule type" value="Genomic_DNA"/>
</dbReference>
<organism evidence="1">
    <name type="scientific">MELD virus sp</name>
    <dbReference type="NCBI Taxonomy" id="2834287"/>
    <lineage>
        <taxon>Viruses</taxon>
    </lineage>
</organism>
<evidence type="ECO:0000313" key="1">
    <source>
        <dbReference type="EMBL" id="DAD57299.1"/>
    </source>
</evidence>
<name>A0A8S5L5N9_9VIRU</name>
<sequence>MSETPSGNDKFIVHSNGHIKRLDASGLNGDYAFNVSNGNITMKAVETDITTSSFKDSNKKPLIPTKPFLPIAVNRDGFAKLEMPTEANGLCGIINTGATGFTTRNITKGGVIKNQYNLDLPTVSSLYYYDAATSGWKVIACNAGSFYIQHDSQGIKMAALNAKTLYQHCFGLGTSPNILSLQYNKGNVNNVTVPETAGNYNLAVDADGNVSFSQGETVERLCVTYKLSAKSGKVPTLGNGVMISSGDENVAFDSTYKLKAASKFYVDAHFTYMVNDTSVFDNMVKPAKITLKLGSDNNNIIDSQYIYHPESGILDLRFSGVSKSLISETPQIVLETDEAFNAIGVNLSYADMSNLGSVTFIEI</sequence>
<protein>
    <submittedName>
        <fullName evidence="1">Uncharacterized protein</fullName>
    </submittedName>
</protein>
<accession>A0A8S5L5N9</accession>
<reference evidence="1" key="1">
    <citation type="journal article" date="2021" name="Proc. Natl. Acad. Sci. U.S.A.">
        <title>A Catalog of Tens of Thousands of Viruses from Human Metagenomes Reveals Hidden Associations with Chronic Diseases.</title>
        <authorList>
            <person name="Tisza M.J."/>
            <person name="Buck C.B."/>
        </authorList>
    </citation>
    <scope>NUCLEOTIDE SEQUENCE</scope>
    <source>
        <strain evidence="1">CtWXX4</strain>
    </source>
</reference>
<proteinExistence type="predicted"/>